<reference evidence="2" key="1">
    <citation type="submission" date="2020-04" db="EMBL/GenBank/DDBJ databases">
        <authorList>
            <person name="Zhang T."/>
        </authorList>
    </citation>
    <scope>NUCLEOTIDE SEQUENCE</scope>
    <source>
        <strain evidence="2">HKST-UBA09</strain>
    </source>
</reference>
<evidence type="ECO:0000313" key="2">
    <source>
        <dbReference type="EMBL" id="MCA9386775.1"/>
    </source>
</evidence>
<feature type="non-terminal residue" evidence="2">
    <location>
        <position position="163"/>
    </location>
</feature>
<proteinExistence type="predicted"/>
<dbReference type="Proteomes" id="UP000714915">
    <property type="component" value="Unassembled WGS sequence"/>
</dbReference>
<organism evidence="2 3">
    <name type="scientific">Candidatus Dojkabacteria bacterium</name>
    <dbReference type="NCBI Taxonomy" id="2099670"/>
    <lineage>
        <taxon>Bacteria</taxon>
        <taxon>Candidatus Dojkabacteria</taxon>
    </lineage>
</organism>
<keyword evidence="1" id="KW-1133">Transmembrane helix</keyword>
<sequence>MYQEEDIKTHPQDDALFRRKNKSSVFVWLNSLEVRERILLALLVALILILLFILTNLGLVYRILNIEAGTRTVNFSGKIVNKTDGTNVVTGDPSCVAGGADTCDFRVRIYDAASGGNLLFEEEHANVEIGDTEGVFTLDINSICNAAVSGSADWGTTACVSNG</sequence>
<name>A0A955LAU9_9BACT</name>
<dbReference type="EMBL" id="JAGQLF010000016">
    <property type="protein sequence ID" value="MCA9386775.1"/>
    <property type="molecule type" value="Genomic_DNA"/>
</dbReference>
<keyword evidence="1" id="KW-0472">Membrane</keyword>
<reference evidence="2" key="2">
    <citation type="journal article" date="2021" name="Microbiome">
        <title>Successional dynamics and alternative stable states in a saline activated sludge microbial community over 9 years.</title>
        <authorList>
            <person name="Wang Y."/>
            <person name="Ye J."/>
            <person name="Ju F."/>
            <person name="Liu L."/>
            <person name="Boyd J.A."/>
            <person name="Deng Y."/>
            <person name="Parks D.H."/>
            <person name="Jiang X."/>
            <person name="Yin X."/>
            <person name="Woodcroft B.J."/>
            <person name="Tyson G.W."/>
            <person name="Hugenholtz P."/>
            <person name="Polz M.F."/>
            <person name="Zhang T."/>
        </authorList>
    </citation>
    <scope>NUCLEOTIDE SEQUENCE</scope>
    <source>
        <strain evidence="2">HKST-UBA09</strain>
    </source>
</reference>
<gene>
    <name evidence="2" type="ORF">KC669_01950</name>
</gene>
<comment type="caution">
    <text evidence="2">The sequence shown here is derived from an EMBL/GenBank/DDBJ whole genome shotgun (WGS) entry which is preliminary data.</text>
</comment>
<evidence type="ECO:0000313" key="3">
    <source>
        <dbReference type="Proteomes" id="UP000714915"/>
    </source>
</evidence>
<keyword evidence="1" id="KW-0812">Transmembrane</keyword>
<feature type="transmembrane region" description="Helical" evidence="1">
    <location>
        <begin position="38"/>
        <end position="61"/>
    </location>
</feature>
<evidence type="ECO:0000256" key="1">
    <source>
        <dbReference type="SAM" id="Phobius"/>
    </source>
</evidence>
<dbReference type="AlphaFoldDB" id="A0A955LAU9"/>
<protein>
    <submittedName>
        <fullName evidence="2">Uncharacterized protein</fullName>
    </submittedName>
</protein>
<accession>A0A955LAU9</accession>